<sequence>MHGIASRRKACEDTGTLRGAPTIAAAAAGRGGSTLIPAQIPPLDKLRLLCPGFPRKPIEVHNGDAFALAQTLGSTYGKVGVLNLASDREPGGNGSCAGIMFPDVVVFKDTLNRNLVDLSIEQRHFVDVITVTAPYRPKLTDDEKGFAAELDLQDLREKILLILRLAAVNSVTNLVLGAMGCGAYRCLPRAAACEMKTALEKEEFSGWFETTSFAVYVAGSSGKHNFDIFKVFDNP</sequence>
<dbReference type="PANTHER" id="PTHR35596">
    <property type="entry name" value="DUF2263 DOMAIN-CONTAINING PROTEIN"/>
    <property type="match status" value="1"/>
</dbReference>
<organism evidence="1 2">
    <name type="scientific">Didymella rabiei</name>
    <name type="common">Chickpea ascochyta blight fungus</name>
    <name type="synonym">Mycosphaerella rabiei</name>
    <dbReference type="NCBI Taxonomy" id="5454"/>
    <lineage>
        <taxon>Eukaryota</taxon>
        <taxon>Fungi</taxon>
        <taxon>Dikarya</taxon>
        <taxon>Ascomycota</taxon>
        <taxon>Pezizomycotina</taxon>
        <taxon>Dothideomycetes</taxon>
        <taxon>Pleosporomycetidae</taxon>
        <taxon>Pleosporales</taxon>
        <taxon>Pleosporineae</taxon>
        <taxon>Didymellaceae</taxon>
        <taxon>Ascochyta</taxon>
    </lineage>
</organism>
<name>A0A163CV23_DIDRA</name>
<reference evidence="1 2" key="1">
    <citation type="journal article" date="2016" name="Sci. Rep.">
        <title>Draft genome sequencing and secretome analysis of fungal phytopathogen Ascochyta rabiei provides insight into the necrotrophic effector repertoire.</title>
        <authorList>
            <person name="Verma S."/>
            <person name="Gazara R.K."/>
            <person name="Nizam S."/>
            <person name="Parween S."/>
            <person name="Chattopadhyay D."/>
            <person name="Verma P.K."/>
        </authorList>
    </citation>
    <scope>NUCLEOTIDE SEQUENCE [LARGE SCALE GENOMIC DNA]</scope>
    <source>
        <strain evidence="1 2">ArDII</strain>
    </source>
</reference>
<evidence type="ECO:0000313" key="2">
    <source>
        <dbReference type="Proteomes" id="UP000076837"/>
    </source>
</evidence>
<dbReference type="InterPro" id="IPR043472">
    <property type="entry name" value="Macro_dom-like"/>
</dbReference>
<evidence type="ECO:0008006" key="3">
    <source>
        <dbReference type="Google" id="ProtNLM"/>
    </source>
</evidence>
<accession>A0A163CV23</accession>
<evidence type="ECO:0000313" key="1">
    <source>
        <dbReference type="EMBL" id="KZM22710.1"/>
    </source>
</evidence>
<dbReference type="Proteomes" id="UP000076837">
    <property type="component" value="Unassembled WGS sequence"/>
</dbReference>
<gene>
    <name evidence="1" type="ORF">ST47_g6128</name>
</gene>
<keyword evidence="2" id="KW-1185">Reference proteome</keyword>
<dbReference type="PANTHER" id="PTHR35596:SF1">
    <property type="entry name" value="MICROBIAL-TYPE PARG CATALYTIC DOMAIN-CONTAINING PROTEIN"/>
    <property type="match status" value="1"/>
</dbReference>
<proteinExistence type="predicted"/>
<dbReference type="AlphaFoldDB" id="A0A163CV23"/>
<dbReference type="STRING" id="5454.A0A163CV23"/>
<dbReference type="InterPro" id="IPR012664">
    <property type="entry name" value="CHP02452"/>
</dbReference>
<dbReference type="EMBL" id="JYNV01000211">
    <property type="protein sequence ID" value="KZM22710.1"/>
    <property type="molecule type" value="Genomic_DNA"/>
</dbReference>
<protein>
    <recommendedName>
        <fullName evidence="3">Microbial-type PARG catalytic domain-containing protein</fullName>
    </recommendedName>
</protein>
<dbReference type="Gene3D" id="3.40.220.10">
    <property type="entry name" value="Leucine Aminopeptidase, subunit E, domain 1"/>
    <property type="match status" value="1"/>
</dbReference>
<dbReference type="NCBIfam" id="TIGR02452">
    <property type="entry name" value="TIGR02452 family protein"/>
    <property type="match status" value="1"/>
</dbReference>
<comment type="caution">
    <text evidence="1">The sequence shown here is derived from an EMBL/GenBank/DDBJ whole genome shotgun (WGS) entry which is preliminary data.</text>
</comment>